<gene>
    <name evidence="1" type="ORF">EVA_03198</name>
</gene>
<dbReference type="EMBL" id="AMCI01000560">
    <property type="protein sequence ID" value="EJX08694.1"/>
    <property type="molecule type" value="Genomic_DNA"/>
</dbReference>
<evidence type="ECO:0000313" key="1">
    <source>
        <dbReference type="EMBL" id="EJX08694.1"/>
    </source>
</evidence>
<protein>
    <submittedName>
        <fullName evidence="1">Uncharacterized protein</fullName>
    </submittedName>
</protein>
<accession>J9GME5</accession>
<dbReference type="AlphaFoldDB" id="J9GME5"/>
<sequence length="48" mass="5284">MKPCCFSLWQWSGGVYPLVAIICQLLLLGAEGTEQDGWHLLSSNGEMT</sequence>
<organism evidence="1">
    <name type="scientific">gut metagenome</name>
    <dbReference type="NCBI Taxonomy" id="749906"/>
    <lineage>
        <taxon>unclassified sequences</taxon>
        <taxon>metagenomes</taxon>
        <taxon>organismal metagenomes</taxon>
    </lineage>
</organism>
<name>J9GME5_9ZZZZ</name>
<comment type="caution">
    <text evidence="1">The sequence shown here is derived from an EMBL/GenBank/DDBJ whole genome shotgun (WGS) entry which is preliminary data.</text>
</comment>
<reference evidence="1" key="1">
    <citation type="journal article" date="2012" name="PLoS ONE">
        <title>Gene sets for utilization of primary and secondary nutrition supplies in the distal gut of endangered iberian lynx.</title>
        <authorList>
            <person name="Alcaide M."/>
            <person name="Messina E."/>
            <person name="Richter M."/>
            <person name="Bargiela R."/>
            <person name="Peplies J."/>
            <person name="Huws S.A."/>
            <person name="Newbold C.J."/>
            <person name="Golyshin P.N."/>
            <person name="Simon M.A."/>
            <person name="Lopez G."/>
            <person name="Yakimov M.M."/>
            <person name="Ferrer M."/>
        </authorList>
    </citation>
    <scope>NUCLEOTIDE SEQUENCE</scope>
</reference>
<proteinExistence type="predicted"/>